<comment type="function">
    <text evidence="1">Required for nuclear membrane fusion during karyogamy.</text>
</comment>
<evidence type="ECO:0000256" key="8">
    <source>
        <dbReference type="ARBA" id="ARBA00022824"/>
    </source>
</evidence>
<keyword evidence="15" id="KW-1185">Reference proteome</keyword>
<accession>A0AAJ8JRN5</accession>
<evidence type="ECO:0000256" key="7">
    <source>
        <dbReference type="ARBA" id="ARBA00022729"/>
    </source>
</evidence>
<organism evidence="14 15">
    <name type="scientific">Cryptococcus depauperatus CBS 7841</name>
    <dbReference type="NCBI Taxonomy" id="1295531"/>
    <lineage>
        <taxon>Eukaryota</taxon>
        <taxon>Fungi</taxon>
        <taxon>Dikarya</taxon>
        <taxon>Basidiomycota</taxon>
        <taxon>Agaricomycotina</taxon>
        <taxon>Tremellomycetes</taxon>
        <taxon>Tremellales</taxon>
        <taxon>Cryptococcaceae</taxon>
        <taxon>Cryptococcus</taxon>
    </lineage>
</organism>
<keyword evidence="9 13" id="KW-1133">Transmembrane helix</keyword>
<evidence type="ECO:0000256" key="4">
    <source>
        <dbReference type="ARBA" id="ARBA00010473"/>
    </source>
</evidence>
<dbReference type="GeneID" id="91086649"/>
<evidence type="ECO:0000256" key="12">
    <source>
        <dbReference type="ARBA" id="ARBA00023242"/>
    </source>
</evidence>
<dbReference type="RefSeq" id="XP_066067960.1">
    <property type="nucleotide sequence ID" value="XM_066211863.1"/>
</dbReference>
<dbReference type="Proteomes" id="UP000094043">
    <property type="component" value="Chromosome 3"/>
</dbReference>
<keyword evidence="12" id="KW-0539">Nucleus</keyword>
<keyword evidence="5" id="KW-0415">Karyogamy</keyword>
<evidence type="ECO:0000256" key="1">
    <source>
        <dbReference type="ARBA" id="ARBA00003389"/>
    </source>
</evidence>
<name>A0AAJ8JRN5_9TREE</name>
<feature type="transmembrane region" description="Helical" evidence="13">
    <location>
        <begin position="21"/>
        <end position="46"/>
    </location>
</feature>
<dbReference type="GO" id="GO:0000742">
    <property type="term" value="P:karyogamy involved in conjugation with cellular fusion"/>
    <property type="evidence" value="ECO:0007669"/>
    <property type="project" value="InterPro"/>
</dbReference>
<keyword evidence="6 13" id="KW-0812">Transmembrane</keyword>
<evidence type="ECO:0000256" key="6">
    <source>
        <dbReference type="ARBA" id="ARBA00022692"/>
    </source>
</evidence>
<evidence type="ECO:0000256" key="9">
    <source>
        <dbReference type="ARBA" id="ARBA00022989"/>
    </source>
</evidence>
<dbReference type="PANTHER" id="PTHR28012:SF1">
    <property type="entry name" value="NUCLEAR FUSION PROTEIN KAR5"/>
    <property type="match status" value="1"/>
</dbReference>
<evidence type="ECO:0000256" key="2">
    <source>
        <dbReference type="ARBA" id="ARBA00004126"/>
    </source>
</evidence>
<evidence type="ECO:0000256" key="10">
    <source>
        <dbReference type="ARBA" id="ARBA00023136"/>
    </source>
</evidence>
<feature type="transmembrane region" description="Helical" evidence="13">
    <location>
        <begin position="220"/>
        <end position="238"/>
    </location>
</feature>
<dbReference type="KEGG" id="cdep:91086649"/>
<evidence type="ECO:0000256" key="13">
    <source>
        <dbReference type="SAM" id="Phobius"/>
    </source>
</evidence>
<dbReference type="AlphaFoldDB" id="A0AAJ8JRN5"/>
<evidence type="ECO:0000313" key="15">
    <source>
        <dbReference type="Proteomes" id="UP000094043"/>
    </source>
</evidence>
<reference evidence="14" key="1">
    <citation type="submission" date="2016-06" db="EMBL/GenBank/DDBJ databases">
        <authorList>
            <person name="Cuomo C."/>
            <person name="Litvintseva A."/>
            <person name="Heitman J."/>
            <person name="Chen Y."/>
            <person name="Sun S."/>
            <person name="Springer D."/>
            <person name="Dromer F."/>
            <person name="Young S."/>
            <person name="Zeng Q."/>
            <person name="Chapman S."/>
            <person name="Gujja S."/>
            <person name="Saif S."/>
            <person name="Birren B."/>
        </authorList>
    </citation>
    <scope>NUCLEOTIDE SEQUENCE</scope>
    <source>
        <strain evidence="14">CBS 7841</strain>
    </source>
</reference>
<keyword evidence="10 13" id="KW-0472">Membrane</keyword>
<keyword evidence="8" id="KW-0256">Endoplasmic reticulum</keyword>
<feature type="transmembrane region" description="Helical" evidence="13">
    <location>
        <begin position="817"/>
        <end position="850"/>
    </location>
</feature>
<dbReference type="InterPro" id="IPR007292">
    <property type="entry name" value="Nuclear_fusion_Kar5"/>
</dbReference>
<feature type="transmembrane region" description="Helical" evidence="13">
    <location>
        <begin position="340"/>
        <end position="365"/>
    </location>
</feature>
<feature type="transmembrane region" description="Helical" evidence="13">
    <location>
        <begin position="187"/>
        <end position="208"/>
    </location>
</feature>
<gene>
    <name evidence="14" type="ORF">L203_102437</name>
</gene>
<evidence type="ECO:0000313" key="14">
    <source>
        <dbReference type="EMBL" id="WVN87260.1"/>
    </source>
</evidence>
<keyword evidence="11" id="KW-0325">Glycoprotein</keyword>
<evidence type="ECO:0000256" key="5">
    <source>
        <dbReference type="ARBA" id="ARBA00022459"/>
    </source>
</evidence>
<dbReference type="GO" id="GO:0031965">
    <property type="term" value="C:nuclear membrane"/>
    <property type="evidence" value="ECO:0007669"/>
    <property type="project" value="UniProtKB-SubCell"/>
</dbReference>
<sequence>MRRLSVKNERGKPKWWIQRKFVIFIVFGLVVWSFYVVVGRACAPIIRKRSSSGMRRSIGAGVLAAFILLWLLFVWSYVTMITTAPGYARDYIEKSPAPDPSNYSKPQNSNVSPIQNEGAGPDPSVLAPAINLANEAVDQWYPNPSSAPFMNLNATQRATKNPKAKVRNWREVERPVPFCVGWSNHKFFIIFNFWTAVYCFYIMVFLIIVAAKSKNADGQIIGLTAVSALFGLFIESFATRDQRERESAVLQKEYGFFWHNLEKRKVRKKWEMEWGGSTVDGRYKFGSKMDMWRTEMGDSPLGWILPFGKPLGDGIHFKTNYRFGSHGEWLMKKDWPLGRFTGWLLPHTMLVDIIMIYLACFLPFVSCQKEQKISISKSSIGTGLSAEDLKTFIGDESLYRSLTSSDCHSDIASRLGHLCYGTEDRQITEHDRRGIAISFTLCSMQSALQPAPNECLPWSQHIEQQRLSQNAGSIVWPSSEHNSSHQQSRCLGAIHRSPQEWTSYNAFLRDATQLCHVLQGERQTALAKELYVNATKEKLALLRHLKTREHAQELREQMLENYFKNHQAELKISHDEATQTYTSIQNGIEQYKALAQDMRSAIETMDDSKDQLWREVENELKSNINMAGIIMKEEFASLRDDWMDKISVGLQELINEHGSKLNNERDETLTSLRSLNTYLESTTQNFYLQQIQSLQRFGDLQTSWENAMQFVDNLNIGLERLGDDISILQESVNRNLKMSIHVASLQEATAASINSSAQAVHQVLEHLNNTETRLAYMSDLIVEATNKFKKFPYRYPYMSLFSSPSLMRIEKNGSWSLLIYVLKGILFLLDMCWNCICYMLSAACCFVFIPRLALRNTMARLWQDATHRSTMDEEGSIPHTSVKIQRDVLPPSYHSVDNDKRLSVPQRKPFVYEKHHEKFQPHMMLKDWQQRGHRSCTAPL</sequence>
<comment type="subcellular location">
    <subcellularLocation>
        <location evidence="3">Endoplasmic reticulum membrane</location>
    </subcellularLocation>
    <subcellularLocation>
        <location evidence="2">Nucleus membrane</location>
    </subcellularLocation>
</comment>
<dbReference type="EMBL" id="CP143786">
    <property type="protein sequence ID" value="WVN87260.1"/>
    <property type="molecule type" value="Genomic_DNA"/>
</dbReference>
<dbReference type="GO" id="GO:0048288">
    <property type="term" value="P:nuclear membrane fusion involved in karyogamy"/>
    <property type="evidence" value="ECO:0007669"/>
    <property type="project" value="InterPro"/>
</dbReference>
<evidence type="ECO:0000256" key="3">
    <source>
        <dbReference type="ARBA" id="ARBA00004586"/>
    </source>
</evidence>
<dbReference type="GO" id="GO:0005789">
    <property type="term" value="C:endoplasmic reticulum membrane"/>
    <property type="evidence" value="ECO:0007669"/>
    <property type="project" value="UniProtKB-SubCell"/>
</dbReference>
<dbReference type="PANTHER" id="PTHR28012">
    <property type="entry name" value="NUCLEAR FUSION PROTEIN KAR5"/>
    <property type="match status" value="1"/>
</dbReference>
<reference evidence="14" key="2">
    <citation type="journal article" date="2022" name="Elife">
        <title>Obligate sexual reproduction of a homothallic fungus closely related to the Cryptococcus pathogenic species complex.</title>
        <authorList>
            <person name="Passer A.R."/>
            <person name="Clancey S.A."/>
            <person name="Shea T."/>
            <person name="David-Palma M."/>
            <person name="Averette A.F."/>
            <person name="Boekhout T."/>
            <person name="Porcel B.M."/>
            <person name="Nowrousian M."/>
            <person name="Cuomo C.A."/>
            <person name="Sun S."/>
            <person name="Heitman J."/>
            <person name="Coelho M.A."/>
        </authorList>
    </citation>
    <scope>NUCLEOTIDE SEQUENCE</scope>
    <source>
        <strain evidence="14">CBS 7841</strain>
    </source>
</reference>
<comment type="similarity">
    <text evidence="4">Belongs to the KAR5 family.</text>
</comment>
<evidence type="ECO:0000256" key="11">
    <source>
        <dbReference type="ARBA" id="ARBA00023180"/>
    </source>
</evidence>
<keyword evidence="7" id="KW-0732">Signal</keyword>
<feature type="transmembrane region" description="Helical" evidence="13">
    <location>
        <begin position="58"/>
        <end position="78"/>
    </location>
</feature>
<reference evidence="14" key="3">
    <citation type="submission" date="2024-01" db="EMBL/GenBank/DDBJ databases">
        <authorList>
            <person name="Coelho M.A."/>
            <person name="David-Palma M."/>
            <person name="Shea T."/>
            <person name="Sun S."/>
            <person name="Cuomo C.A."/>
            <person name="Heitman J."/>
        </authorList>
    </citation>
    <scope>NUCLEOTIDE SEQUENCE</scope>
    <source>
        <strain evidence="14">CBS 7841</strain>
    </source>
</reference>
<proteinExistence type="inferred from homology"/>
<protein>
    <submittedName>
        <fullName evidence="14">Uncharacterized protein</fullName>
    </submittedName>
</protein>